<evidence type="ECO:0000313" key="2">
    <source>
        <dbReference type="EMBL" id="MPC63526.1"/>
    </source>
</evidence>
<feature type="compositionally biased region" description="Basic and acidic residues" evidence="1">
    <location>
        <begin position="54"/>
        <end position="63"/>
    </location>
</feature>
<evidence type="ECO:0000313" key="3">
    <source>
        <dbReference type="Proteomes" id="UP000324222"/>
    </source>
</evidence>
<proteinExistence type="predicted"/>
<dbReference type="AlphaFoldDB" id="A0A5B7H101"/>
<comment type="caution">
    <text evidence="2">The sequence shown here is derived from an EMBL/GenBank/DDBJ whole genome shotgun (WGS) entry which is preliminary data.</text>
</comment>
<evidence type="ECO:0000256" key="1">
    <source>
        <dbReference type="SAM" id="MobiDB-lite"/>
    </source>
</evidence>
<feature type="region of interest" description="Disordered" evidence="1">
    <location>
        <begin position="16"/>
        <end position="80"/>
    </location>
</feature>
<dbReference type="EMBL" id="VSRR010020922">
    <property type="protein sequence ID" value="MPC63526.1"/>
    <property type="molecule type" value="Genomic_DNA"/>
</dbReference>
<accession>A0A5B7H101</accession>
<dbReference type="Proteomes" id="UP000324222">
    <property type="component" value="Unassembled WGS sequence"/>
</dbReference>
<protein>
    <submittedName>
        <fullName evidence="2">Uncharacterized protein</fullName>
    </submittedName>
</protein>
<organism evidence="2 3">
    <name type="scientific">Portunus trituberculatus</name>
    <name type="common">Swimming crab</name>
    <name type="synonym">Neptunus trituberculatus</name>
    <dbReference type="NCBI Taxonomy" id="210409"/>
    <lineage>
        <taxon>Eukaryota</taxon>
        <taxon>Metazoa</taxon>
        <taxon>Ecdysozoa</taxon>
        <taxon>Arthropoda</taxon>
        <taxon>Crustacea</taxon>
        <taxon>Multicrustacea</taxon>
        <taxon>Malacostraca</taxon>
        <taxon>Eumalacostraca</taxon>
        <taxon>Eucarida</taxon>
        <taxon>Decapoda</taxon>
        <taxon>Pleocyemata</taxon>
        <taxon>Brachyura</taxon>
        <taxon>Eubrachyura</taxon>
        <taxon>Portunoidea</taxon>
        <taxon>Portunidae</taxon>
        <taxon>Portuninae</taxon>
        <taxon>Portunus</taxon>
    </lineage>
</organism>
<gene>
    <name evidence="2" type="ORF">E2C01_057624</name>
</gene>
<sequence length="108" mass="12120">MSVWLGRDVMFSCYSKKKRKKKKNWTSLEGNEDENKRDEGNVSAQKMTPGRQAPRRDDLKEGVDSAQQHHQRECPEMSSARTVIFPVEGAKDGVGKIGTLAHDTGNES</sequence>
<reference evidence="2 3" key="1">
    <citation type="submission" date="2019-05" db="EMBL/GenBank/DDBJ databases">
        <title>Another draft genome of Portunus trituberculatus and its Hox gene families provides insights of decapod evolution.</title>
        <authorList>
            <person name="Jeong J.-H."/>
            <person name="Song I."/>
            <person name="Kim S."/>
            <person name="Choi T."/>
            <person name="Kim D."/>
            <person name="Ryu S."/>
            <person name="Kim W."/>
        </authorList>
    </citation>
    <scope>NUCLEOTIDE SEQUENCE [LARGE SCALE GENOMIC DNA]</scope>
    <source>
        <tissue evidence="2">Muscle</tissue>
    </source>
</reference>
<name>A0A5B7H101_PORTR</name>
<keyword evidence="3" id="KW-1185">Reference proteome</keyword>